<dbReference type="GO" id="GO:0000270">
    <property type="term" value="P:peptidoglycan metabolic process"/>
    <property type="evidence" value="ECO:0007669"/>
    <property type="project" value="UniProtKB-UniRule"/>
</dbReference>
<dbReference type="GO" id="GO:0005886">
    <property type="term" value="C:plasma membrane"/>
    <property type="evidence" value="ECO:0007669"/>
    <property type="project" value="UniProtKB-SubCell"/>
</dbReference>
<protein>
    <recommendedName>
        <fullName evidence="4">Endolytic peptidoglycan transglycosylase RlpA</fullName>
        <ecNumber evidence="4">4.2.2.-</ecNumber>
    </recommendedName>
</protein>
<dbReference type="EMBL" id="CP019343">
    <property type="protein sequence ID" value="ARN74686.1"/>
    <property type="molecule type" value="Genomic_DNA"/>
</dbReference>
<dbReference type="PROSITE" id="PS51257">
    <property type="entry name" value="PROKAR_LIPOPROTEIN"/>
    <property type="match status" value="1"/>
</dbReference>
<dbReference type="EC" id="4.2.2.-" evidence="4"/>
<comment type="subcellular location">
    <subcellularLocation>
        <location evidence="4">Cell membrane</location>
        <topology evidence="4">Lipid-anchor</topology>
    </subcellularLocation>
</comment>
<dbReference type="PROSITE" id="PS51724">
    <property type="entry name" value="SPOR"/>
    <property type="match status" value="1"/>
</dbReference>
<dbReference type="Proteomes" id="UP000193450">
    <property type="component" value="Chromosome"/>
</dbReference>
<dbReference type="GO" id="GO:0071555">
    <property type="term" value="P:cell wall organization"/>
    <property type="evidence" value="ECO:0007669"/>
    <property type="project" value="UniProtKB-KW"/>
</dbReference>
<dbReference type="Pfam" id="PF05036">
    <property type="entry name" value="SPOR"/>
    <property type="match status" value="1"/>
</dbReference>
<evidence type="ECO:0000256" key="5">
    <source>
        <dbReference type="RuleBase" id="RU003495"/>
    </source>
</evidence>
<keyword evidence="3 4" id="KW-0961">Cell wall biogenesis/degradation</keyword>
<name>A0A1X9NAP3_9GAMM</name>
<dbReference type="AlphaFoldDB" id="A0A1X9NAP3"/>
<dbReference type="GO" id="GO:0008932">
    <property type="term" value="F:lytic endotransglycosylase activity"/>
    <property type="evidence" value="ECO:0007669"/>
    <property type="project" value="UniProtKB-UniRule"/>
</dbReference>
<dbReference type="InterPro" id="IPR009009">
    <property type="entry name" value="RlpA-like_DPBB"/>
</dbReference>
<feature type="domain" description="SPOR" evidence="6">
    <location>
        <begin position="191"/>
        <end position="269"/>
    </location>
</feature>
<dbReference type="PANTHER" id="PTHR34183:SF1">
    <property type="entry name" value="ENDOLYTIC PEPTIDOGLYCAN TRANSGLYCOSYLASE RLPA"/>
    <property type="match status" value="1"/>
</dbReference>
<dbReference type="SUPFAM" id="SSF110997">
    <property type="entry name" value="Sporulation related repeat"/>
    <property type="match status" value="1"/>
</dbReference>
<dbReference type="SUPFAM" id="SSF50685">
    <property type="entry name" value="Barwin-like endoglucanases"/>
    <property type="match status" value="1"/>
</dbReference>
<dbReference type="InterPro" id="IPR034718">
    <property type="entry name" value="RlpA"/>
</dbReference>
<dbReference type="InterPro" id="IPR007730">
    <property type="entry name" value="SPOR-like_dom"/>
</dbReference>
<dbReference type="GO" id="GO:0042834">
    <property type="term" value="F:peptidoglycan binding"/>
    <property type="evidence" value="ECO:0007669"/>
    <property type="project" value="InterPro"/>
</dbReference>
<evidence type="ECO:0000259" key="6">
    <source>
        <dbReference type="PROSITE" id="PS51724"/>
    </source>
</evidence>
<dbReference type="PANTHER" id="PTHR34183">
    <property type="entry name" value="ENDOLYTIC PEPTIDOGLYCAN TRANSGLYCOSYLASE RLPA"/>
    <property type="match status" value="1"/>
</dbReference>
<keyword evidence="4" id="KW-0472">Membrane</keyword>
<accession>A0A1X9NAP3</accession>
<proteinExistence type="inferred from homology"/>
<dbReference type="InterPro" id="IPR012997">
    <property type="entry name" value="RplA"/>
</dbReference>
<dbReference type="Gene3D" id="3.30.70.1070">
    <property type="entry name" value="Sporulation related repeat"/>
    <property type="match status" value="1"/>
</dbReference>
<gene>
    <name evidence="4" type="primary">rlpA</name>
    <name evidence="7" type="ORF">BST96_11485</name>
</gene>
<keyword evidence="1" id="KW-0732">Signal</keyword>
<dbReference type="InterPro" id="IPR036680">
    <property type="entry name" value="SPOR-like_sf"/>
</dbReference>
<sequence>MTKEYRAAPLNYRLLQYLLLPLLLASCNTTTGLFEEKDSAPEQTVDPATIKDAVPREDFITRAGNKNPYTVLGKTYHLLPTSKGYKEEGVASWYGTKFHGRPTANGEPYSLYGMTAAHRTLPIPAYVKVTNMANNQTAIVRVNDRGPFHSERIIDLSYAAAVKLGYAEQGTARVLIEVIDPKSHDSAVAESENTQSYILQVGAFKSLQAAAKLRAELILGTHQAVTIPVAKPGGYYRVQLGPLNSMDEVKQVSEQLLEFNISQPRIIAQ</sequence>
<comment type="function">
    <text evidence="4">Lytic transglycosylase with a strong preference for naked glycan strands that lack stem peptides.</text>
</comment>
<dbReference type="RefSeq" id="WP_085758840.1">
    <property type="nucleotide sequence ID" value="NZ_CP019343.1"/>
</dbReference>
<keyword evidence="4" id="KW-1003">Cell membrane</keyword>
<dbReference type="OrthoDB" id="9779128at2"/>
<evidence type="ECO:0000256" key="4">
    <source>
        <dbReference type="HAMAP-Rule" id="MF_02071"/>
    </source>
</evidence>
<dbReference type="GO" id="GO:0009279">
    <property type="term" value="C:cell outer membrane"/>
    <property type="evidence" value="ECO:0007669"/>
    <property type="project" value="TreeGrafter"/>
</dbReference>
<dbReference type="KEGG" id="osg:BST96_11485"/>
<reference evidence="7 8" key="1">
    <citation type="submission" date="2016-11" db="EMBL/GenBank/DDBJ databases">
        <title>Trade-off between light-utilization and light-protection in marine flavobacteria.</title>
        <authorList>
            <person name="Kumagai Y."/>
        </authorList>
    </citation>
    <scope>NUCLEOTIDE SEQUENCE [LARGE SCALE GENOMIC DNA]</scope>
    <source>
        <strain evidence="7 8">NBRC 107125</strain>
    </source>
</reference>
<keyword evidence="4" id="KW-0564">Palmitate</keyword>
<comment type="similarity">
    <text evidence="4 5">Belongs to the RlpA family.</text>
</comment>
<keyword evidence="2 4" id="KW-0456">Lyase</keyword>
<dbReference type="NCBIfam" id="TIGR00413">
    <property type="entry name" value="rlpA"/>
    <property type="match status" value="1"/>
</dbReference>
<dbReference type="Gene3D" id="2.40.40.10">
    <property type="entry name" value="RlpA-like domain"/>
    <property type="match status" value="1"/>
</dbReference>
<evidence type="ECO:0000256" key="3">
    <source>
        <dbReference type="ARBA" id="ARBA00023316"/>
    </source>
</evidence>
<keyword evidence="8" id="KW-1185">Reference proteome</keyword>
<evidence type="ECO:0000256" key="2">
    <source>
        <dbReference type="ARBA" id="ARBA00023239"/>
    </source>
</evidence>
<dbReference type="CDD" id="cd22268">
    <property type="entry name" value="DPBB_RlpA-like"/>
    <property type="match status" value="1"/>
</dbReference>
<dbReference type="HAMAP" id="MF_02071">
    <property type="entry name" value="RlpA"/>
    <property type="match status" value="1"/>
</dbReference>
<keyword evidence="4" id="KW-0449">Lipoprotein</keyword>
<dbReference type="InterPro" id="IPR036908">
    <property type="entry name" value="RlpA-like_sf"/>
</dbReference>
<evidence type="ECO:0000256" key="1">
    <source>
        <dbReference type="ARBA" id="ARBA00022729"/>
    </source>
</evidence>
<dbReference type="STRING" id="716816.BST96_11485"/>
<dbReference type="FunFam" id="2.40.40.10:FF:000003">
    <property type="entry name" value="Endolytic peptidoglycan transglycosylase RlpA"/>
    <property type="match status" value="1"/>
</dbReference>
<dbReference type="Pfam" id="PF03330">
    <property type="entry name" value="DPBB_1"/>
    <property type="match status" value="1"/>
</dbReference>
<evidence type="ECO:0000313" key="8">
    <source>
        <dbReference type="Proteomes" id="UP000193450"/>
    </source>
</evidence>
<evidence type="ECO:0000313" key="7">
    <source>
        <dbReference type="EMBL" id="ARN74686.1"/>
    </source>
</evidence>
<organism evidence="7 8">
    <name type="scientific">Oceanicoccus sagamiensis</name>
    <dbReference type="NCBI Taxonomy" id="716816"/>
    <lineage>
        <taxon>Bacteria</taxon>
        <taxon>Pseudomonadati</taxon>
        <taxon>Pseudomonadota</taxon>
        <taxon>Gammaproteobacteria</taxon>
        <taxon>Cellvibrionales</taxon>
        <taxon>Spongiibacteraceae</taxon>
        <taxon>Oceanicoccus</taxon>
    </lineage>
</organism>